<proteinExistence type="predicted"/>
<name>A0A074RLX8_9AGAM</name>
<dbReference type="HOGENOM" id="CLU_038500_0_0_1"/>
<dbReference type="STRING" id="1423351.A0A074RLX8"/>
<organism evidence="1 2">
    <name type="scientific">Rhizoctonia solani 123E</name>
    <dbReference type="NCBI Taxonomy" id="1423351"/>
    <lineage>
        <taxon>Eukaryota</taxon>
        <taxon>Fungi</taxon>
        <taxon>Dikarya</taxon>
        <taxon>Basidiomycota</taxon>
        <taxon>Agaricomycotina</taxon>
        <taxon>Agaricomycetes</taxon>
        <taxon>Cantharellales</taxon>
        <taxon>Ceratobasidiaceae</taxon>
        <taxon>Rhizoctonia</taxon>
    </lineage>
</organism>
<evidence type="ECO:0000313" key="2">
    <source>
        <dbReference type="Proteomes" id="UP000027456"/>
    </source>
</evidence>
<evidence type="ECO:0000313" key="1">
    <source>
        <dbReference type="EMBL" id="KEP47814.1"/>
    </source>
</evidence>
<dbReference type="EMBL" id="AZST01000646">
    <property type="protein sequence ID" value="KEP47814.1"/>
    <property type="molecule type" value="Genomic_DNA"/>
</dbReference>
<dbReference type="OrthoDB" id="3246233at2759"/>
<dbReference type="AlphaFoldDB" id="A0A074RLX8"/>
<sequence>MPNANKQLGVVLSKSIGKLLAAPGSFAINSLNRVLGSIANSRARAPHIMRFAEGWRKGVMEEWYKQQPTTKFKYLEYRKEREAPFYHEYILVHLVNETVCRFDRRGNTNYRANVLVGKPIPPEDTVHVISKDDRDFYPDIENHSDLLLRMYFPRGQDILIILGICYGIQSTKAAKDWSVTRYNDYFFCWMIITGTARYTVDWATLAQENQLWETLITSVMDGLEGPVVSGLLGDPKSTVGATPPLNEWTGALLPTRFIGSSYLCSALREVLVESREQIRKCLEELLILSTVDRAVHDIAEAIALKAGHRAARNHATHAARDAAMEAVIEAMWQDIIASREGRDLWERNCQLAEECVRDASAATVGVQLTPGYELTSVASLSLASNTSLSQSAARGLQPRSSLPAWEAAWETAWEKSWALGNELGGTSSHSHRDCKAHSMKSSVSYRAKLAWINAWDDSCKANEQYVPLFARGVADYVTKNLPEALPEAINNIVNGLIPSKFEGCTNARLQDWVKVRIQEQCARVSRVTAGVQQPNQLEFEETMKEVWESAIRCLSDPGIGLASSA</sequence>
<keyword evidence="2" id="KW-1185">Reference proteome</keyword>
<gene>
    <name evidence="1" type="ORF">V565_143140</name>
</gene>
<comment type="caution">
    <text evidence="1">The sequence shown here is derived from an EMBL/GenBank/DDBJ whole genome shotgun (WGS) entry which is preliminary data.</text>
</comment>
<protein>
    <submittedName>
        <fullName evidence="1">Uncharacterized protein</fullName>
    </submittedName>
</protein>
<reference evidence="1 2" key="1">
    <citation type="submission" date="2013-12" db="EMBL/GenBank/DDBJ databases">
        <authorList>
            <person name="Cubeta M."/>
            <person name="Pakala S."/>
            <person name="Fedorova N."/>
            <person name="Thomas E."/>
            <person name="Dean R."/>
            <person name="Jabaji S."/>
            <person name="Neate S."/>
            <person name="Toda T."/>
            <person name="Tavantzis S."/>
            <person name="Vilgalys R."/>
            <person name="Bharathan N."/>
            <person name="Pakala S."/>
            <person name="Losada L.S."/>
            <person name="Zafar N."/>
            <person name="Nierman W."/>
        </authorList>
    </citation>
    <scope>NUCLEOTIDE SEQUENCE [LARGE SCALE GENOMIC DNA]</scope>
    <source>
        <strain evidence="1 2">123E</strain>
    </source>
</reference>
<accession>A0A074RLX8</accession>
<dbReference type="Proteomes" id="UP000027456">
    <property type="component" value="Unassembled WGS sequence"/>
</dbReference>